<dbReference type="Proteomes" id="UP000255279">
    <property type="component" value="Unassembled WGS sequence"/>
</dbReference>
<reference evidence="3 5" key="2">
    <citation type="submission" date="2018-06" db="EMBL/GenBank/DDBJ databases">
        <authorList>
            <consortium name="Pathogen Informatics"/>
            <person name="Doyle S."/>
        </authorList>
    </citation>
    <scope>NUCLEOTIDE SEQUENCE [LARGE SCALE GENOMIC DNA]</scope>
    <source>
        <strain evidence="3 5">NCTC10293</strain>
    </source>
</reference>
<evidence type="ECO:0000313" key="4">
    <source>
        <dbReference type="Proteomes" id="UP000190435"/>
    </source>
</evidence>
<dbReference type="CDD" id="cd04301">
    <property type="entry name" value="NAT_SF"/>
    <property type="match status" value="1"/>
</dbReference>
<proteinExistence type="predicted"/>
<reference evidence="2 4" key="1">
    <citation type="submission" date="2017-02" db="EMBL/GenBank/DDBJ databases">
        <title>Draft genome sequence of Moraxella caviae CCUG 355 type strain.</title>
        <authorList>
            <person name="Engstrom-Jakobsson H."/>
            <person name="Salva-Serra F."/>
            <person name="Thorell K."/>
            <person name="Gonzales-Siles L."/>
            <person name="Karlsson R."/>
            <person name="Boulund F."/>
            <person name="Engstrand L."/>
            <person name="Moore E."/>
        </authorList>
    </citation>
    <scope>NUCLEOTIDE SEQUENCE [LARGE SCALE GENOMIC DNA]</scope>
    <source>
        <strain evidence="2 4">CCUG 355</strain>
    </source>
</reference>
<evidence type="ECO:0000313" key="3">
    <source>
        <dbReference type="EMBL" id="STZ10159.1"/>
    </source>
</evidence>
<dbReference type="GO" id="GO:0016747">
    <property type="term" value="F:acyltransferase activity, transferring groups other than amino-acyl groups"/>
    <property type="evidence" value="ECO:0007669"/>
    <property type="project" value="InterPro"/>
</dbReference>
<evidence type="ECO:0000313" key="5">
    <source>
        <dbReference type="Proteomes" id="UP000255279"/>
    </source>
</evidence>
<name>A0A1S9ZWE2_9GAMM</name>
<organism evidence="2 4">
    <name type="scientific">Moraxella caviae</name>
    <dbReference type="NCBI Taxonomy" id="34060"/>
    <lineage>
        <taxon>Bacteria</taxon>
        <taxon>Pseudomonadati</taxon>
        <taxon>Pseudomonadota</taxon>
        <taxon>Gammaproteobacteria</taxon>
        <taxon>Moraxellales</taxon>
        <taxon>Moraxellaceae</taxon>
        <taxon>Moraxella</taxon>
    </lineage>
</organism>
<keyword evidence="4" id="KW-1185">Reference proteome</keyword>
<dbReference type="Proteomes" id="UP000190435">
    <property type="component" value="Unassembled WGS sequence"/>
</dbReference>
<dbReference type="Gene3D" id="3.40.630.30">
    <property type="match status" value="1"/>
</dbReference>
<dbReference type="AlphaFoldDB" id="A0A1S9ZWE2"/>
<evidence type="ECO:0000259" key="1">
    <source>
        <dbReference type="PROSITE" id="PS51186"/>
    </source>
</evidence>
<dbReference type="EMBL" id="UGQE01000001">
    <property type="protein sequence ID" value="STZ10159.1"/>
    <property type="molecule type" value="Genomic_DNA"/>
</dbReference>
<dbReference type="InterPro" id="IPR016181">
    <property type="entry name" value="Acyl_CoA_acyltransferase"/>
</dbReference>
<evidence type="ECO:0000313" key="2">
    <source>
        <dbReference type="EMBL" id="OOR87747.1"/>
    </source>
</evidence>
<sequence length="195" mass="21599">MSTNTLSSTADITKDNVRLRVATPDDAKELVKLLDCCYRTDAGWTNEAALIGGIRTTEDEIIQTINKEGSYLFVFDNPTNDGDFNLLACIGVQFTNMHGKNIAYIGTFAVSPKLQGKGIGNTLLSAVETFATRHAESRALDGFAMSILSHRPELLAYYQRRGYQMTDHAMPFPDDGKNGKPKRDDLTLNWLFKGL</sequence>
<gene>
    <name evidence="2" type="ORF">B0181_09840</name>
    <name evidence="3" type="ORF">NCTC10293_00484</name>
</gene>
<dbReference type="PROSITE" id="PS51186">
    <property type="entry name" value="GNAT"/>
    <property type="match status" value="1"/>
</dbReference>
<dbReference type="RefSeq" id="WP_078277320.1">
    <property type="nucleotide sequence ID" value="NZ_MUXU01000063.1"/>
</dbReference>
<dbReference type="EMBL" id="MUXU01000063">
    <property type="protein sequence ID" value="OOR87747.1"/>
    <property type="molecule type" value="Genomic_DNA"/>
</dbReference>
<dbReference type="SUPFAM" id="SSF55729">
    <property type="entry name" value="Acyl-CoA N-acyltransferases (Nat)"/>
    <property type="match status" value="1"/>
</dbReference>
<dbReference type="Pfam" id="PF00583">
    <property type="entry name" value="Acetyltransf_1"/>
    <property type="match status" value="1"/>
</dbReference>
<dbReference type="STRING" id="34060.B0181_09840"/>
<dbReference type="OrthoDB" id="119501at2"/>
<keyword evidence="3" id="KW-0808">Transferase</keyword>
<protein>
    <submittedName>
        <fullName evidence="3">Predicted acetyltransferase</fullName>
    </submittedName>
</protein>
<accession>A0A1S9ZWE2</accession>
<dbReference type="InterPro" id="IPR000182">
    <property type="entry name" value="GNAT_dom"/>
</dbReference>
<feature type="domain" description="N-acetyltransferase" evidence="1">
    <location>
        <begin position="17"/>
        <end position="187"/>
    </location>
</feature>